<evidence type="ECO:0000313" key="1">
    <source>
        <dbReference type="EMBL" id="KAE9526804.1"/>
    </source>
</evidence>
<reference evidence="1 2" key="1">
    <citation type="submission" date="2019-08" db="EMBL/GenBank/DDBJ databases">
        <title>The genome of the soybean aphid Biotype 1, its phylome, world population structure and adaptation to the North American continent.</title>
        <authorList>
            <person name="Giordano R."/>
            <person name="Donthu R.K."/>
            <person name="Hernandez A.G."/>
            <person name="Wright C.L."/>
            <person name="Zimin A.V."/>
        </authorList>
    </citation>
    <scope>NUCLEOTIDE SEQUENCE [LARGE SCALE GENOMIC DNA]</scope>
    <source>
        <tissue evidence="1">Whole aphids</tissue>
    </source>
</reference>
<accession>A0A6G0T6D3</accession>
<organism evidence="1 2">
    <name type="scientific">Aphis glycines</name>
    <name type="common">Soybean aphid</name>
    <dbReference type="NCBI Taxonomy" id="307491"/>
    <lineage>
        <taxon>Eukaryota</taxon>
        <taxon>Metazoa</taxon>
        <taxon>Ecdysozoa</taxon>
        <taxon>Arthropoda</taxon>
        <taxon>Hexapoda</taxon>
        <taxon>Insecta</taxon>
        <taxon>Pterygota</taxon>
        <taxon>Neoptera</taxon>
        <taxon>Paraneoptera</taxon>
        <taxon>Hemiptera</taxon>
        <taxon>Sternorrhyncha</taxon>
        <taxon>Aphidomorpha</taxon>
        <taxon>Aphidoidea</taxon>
        <taxon>Aphididae</taxon>
        <taxon>Aphidini</taxon>
        <taxon>Aphis</taxon>
        <taxon>Aphis</taxon>
    </lineage>
</organism>
<dbReference type="AlphaFoldDB" id="A0A6G0T6D3"/>
<proteinExistence type="predicted"/>
<comment type="caution">
    <text evidence="1">The sequence shown here is derived from an EMBL/GenBank/DDBJ whole genome shotgun (WGS) entry which is preliminary data.</text>
</comment>
<dbReference type="OrthoDB" id="10553568at2759"/>
<dbReference type="EMBL" id="VYZN01000054">
    <property type="protein sequence ID" value="KAE9526804.1"/>
    <property type="molecule type" value="Genomic_DNA"/>
</dbReference>
<sequence>MDSMSILTHGQVGTALLYIRRWGGPRTRLSINSSKKTQNILKIKSCKENANLNNCVTRFLINTKNVLIFQLQNYLQIFAFSTDFLQQEQLIRNLVLNFQVFLVIQIFFTDTSKKNSHKNRKFQWSLNNPKKITLTYTFVFELQLYKKINSVENWFCVKIPFFRHFFFLFFLIFLKTVGKC</sequence>
<keyword evidence="2" id="KW-1185">Reference proteome</keyword>
<protein>
    <submittedName>
        <fullName evidence="1">Uncharacterized protein</fullName>
    </submittedName>
</protein>
<name>A0A6G0T6D3_APHGL</name>
<dbReference type="Proteomes" id="UP000475862">
    <property type="component" value="Unassembled WGS sequence"/>
</dbReference>
<evidence type="ECO:0000313" key="2">
    <source>
        <dbReference type="Proteomes" id="UP000475862"/>
    </source>
</evidence>
<gene>
    <name evidence="1" type="ORF">AGLY_013452</name>
</gene>